<accession>A0A4R4WQ52</accession>
<dbReference type="AlphaFoldDB" id="A0A4R4WQ52"/>
<name>A0A4R4WQ52_9ACTN</name>
<gene>
    <name evidence="3" type="ORF">E1294_23530</name>
</gene>
<keyword evidence="2" id="KW-0472">Membrane</keyword>
<comment type="caution">
    <text evidence="3">The sequence shown here is derived from an EMBL/GenBank/DDBJ whole genome shotgun (WGS) entry which is preliminary data.</text>
</comment>
<protein>
    <submittedName>
        <fullName evidence="3">Transmembrane transport protein</fullName>
    </submittedName>
</protein>
<evidence type="ECO:0000313" key="4">
    <source>
        <dbReference type="Proteomes" id="UP000294543"/>
    </source>
</evidence>
<feature type="transmembrane region" description="Helical" evidence="2">
    <location>
        <begin position="29"/>
        <end position="48"/>
    </location>
</feature>
<dbReference type="RefSeq" id="WP_132511552.1">
    <property type="nucleotide sequence ID" value="NZ_SMKP01000067.1"/>
</dbReference>
<proteinExistence type="predicted"/>
<keyword evidence="2 3" id="KW-0812">Transmembrane</keyword>
<organism evidence="3 4">
    <name type="scientific">Nonomuraea diastatica</name>
    <dbReference type="NCBI Taxonomy" id="1848329"/>
    <lineage>
        <taxon>Bacteria</taxon>
        <taxon>Bacillati</taxon>
        <taxon>Actinomycetota</taxon>
        <taxon>Actinomycetes</taxon>
        <taxon>Streptosporangiales</taxon>
        <taxon>Streptosporangiaceae</taxon>
        <taxon>Nonomuraea</taxon>
    </lineage>
</organism>
<reference evidence="3 4" key="1">
    <citation type="submission" date="2019-03" db="EMBL/GenBank/DDBJ databases">
        <title>Draft genome sequences of novel Actinobacteria.</title>
        <authorList>
            <person name="Sahin N."/>
            <person name="Ay H."/>
            <person name="Saygin H."/>
        </authorList>
    </citation>
    <scope>NUCLEOTIDE SEQUENCE [LARGE SCALE GENOMIC DNA]</scope>
    <source>
        <strain evidence="3 4">KC712</strain>
    </source>
</reference>
<evidence type="ECO:0000256" key="2">
    <source>
        <dbReference type="SAM" id="Phobius"/>
    </source>
</evidence>
<keyword evidence="2" id="KW-1133">Transmembrane helix</keyword>
<dbReference type="EMBL" id="SMKP01000067">
    <property type="protein sequence ID" value="TDD18725.1"/>
    <property type="molecule type" value="Genomic_DNA"/>
</dbReference>
<evidence type="ECO:0000313" key="3">
    <source>
        <dbReference type="EMBL" id="TDD18725.1"/>
    </source>
</evidence>
<feature type="region of interest" description="Disordered" evidence="1">
    <location>
        <begin position="108"/>
        <end position="127"/>
    </location>
</feature>
<keyword evidence="4" id="KW-1185">Reference proteome</keyword>
<evidence type="ECO:0000256" key="1">
    <source>
        <dbReference type="SAM" id="MobiDB-lite"/>
    </source>
</evidence>
<feature type="transmembrane region" description="Helical" evidence="2">
    <location>
        <begin position="60"/>
        <end position="80"/>
    </location>
</feature>
<dbReference type="OrthoDB" id="6059373at2"/>
<dbReference type="Proteomes" id="UP000294543">
    <property type="component" value="Unassembled WGS sequence"/>
</dbReference>
<sequence>MTEEGPRLSAKEMIEWLEPSLSPWRRVRAVAALLAGLGGVVFVATLWWSEPGPLPGRTHLAFAVLTVFCLAWAGYGAWLLTRRVPLFATDQVIARRAELLRRRPRSTSQRALSVGSRRPRARLRGLP</sequence>
<feature type="compositionally biased region" description="Basic residues" evidence="1">
    <location>
        <begin position="117"/>
        <end position="127"/>
    </location>
</feature>